<dbReference type="RefSeq" id="WP_274054478.1">
    <property type="nucleotide sequence ID" value="NZ_CP059693.1"/>
</dbReference>
<name>A0ABY7VLE2_9GAMM</name>
<dbReference type="Proteomes" id="UP001215231">
    <property type="component" value="Chromosome"/>
</dbReference>
<accession>A0ABY7VLE2</accession>
<organism evidence="1 2">
    <name type="scientific">Thalassomonas haliotis</name>
    <dbReference type="NCBI Taxonomy" id="485448"/>
    <lineage>
        <taxon>Bacteria</taxon>
        <taxon>Pseudomonadati</taxon>
        <taxon>Pseudomonadota</taxon>
        <taxon>Gammaproteobacteria</taxon>
        <taxon>Alteromonadales</taxon>
        <taxon>Colwelliaceae</taxon>
        <taxon>Thalassomonas</taxon>
    </lineage>
</organism>
<evidence type="ECO:0000313" key="2">
    <source>
        <dbReference type="Proteomes" id="UP001215231"/>
    </source>
</evidence>
<dbReference type="EMBL" id="CP059693">
    <property type="protein sequence ID" value="WDE14017.1"/>
    <property type="molecule type" value="Genomic_DNA"/>
</dbReference>
<protein>
    <submittedName>
        <fullName evidence="1">Uncharacterized protein</fullName>
    </submittedName>
</protein>
<keyword evidence="2" id="KW-1185">Reference proteome</keyword>
<evidence type="ECO:0000313" key="1">
    <source>
        <dbReference type="EMBL" id="WDE14017.1"/>
    </source>
</evidence>
<reference evidence="1 2" key="1">
    <citation type="journal article" date="2022" name="Mar. Drugs">
        <title>Bioassay-Guided Fractionation Leads to the Detection of Cholic Acid Generated by the Rare Thalassomonas sp.</title>
        <authorList>
            <person name="Pheiffer F."/>
            <person name="Schneider Y.K."/>
            <person name="Hansen E.H."/>
            <person name="Andersen J.H."/>
            <person name="Isaksson J."/>
            <person name="Busche T."/>
            <person name="R C."/>
            <person name="Kalinowski J."/>
            <person name="Zyl L.V."/>
            <person name="Trindade M."/>
        </authorList>
    </citation>
    <scope>NUCLEOTIDE SEQUENCE [LARGE SCALE GENOMIC DNA]</scope>
    <source>
        <strain evidence="1 2">A5K-61T</strain>
    </source>
</reference>
<gene>
    <name evidence="1" type="ORF">H3N35_11575</name>
</gene>
<sequence>MVGEDETAEFVAQSQAYAKKLQDSESLDEYLLLEGKNHYTVSRLLSSSNNLLMTRILGMCGALSD</sequence>
<proteinExistence type="predicted"/>